<feature type="domain" description="Ig-like" evidence="7">
    <location>
        <begin position="1121"/>
        <end position="1257"/>
    </location>
</feature>
<feature type="compositionally biased region" description="Polar residues" evidence="6">
    <location>
        <begin position="1848"/>
        <end position="1857"/>
    </location>
</feature>
<feature type="compositionally biased region" description="Polar residues" evidence="6">
    <location>
        <begin position="1963"/>
        <end position="1981"/>
    </location>
</feature>
<evidence type="ECO:0000256" key="2">
    <source>
        <dbReference type="ARBA" id="ARBA00023136"/>
    </source>
</evidence>
<feature type="compositionally biased region" description="Low complexity" evidence="6">
    <location>
        <begin position="1"/>
        <end position="31"/>
    </location>
</feature>
<dbReference type="PANTHER" id="PTHR11640">
    <property type="entry name" value="NEPHRIN"/>
    <property type="match status" value="1"/>
</dbReference>
<feature type="region of interest" description="Disordered" evidence="6">
    <location>
        <begin position="2241"/>
        <end position="2282"/>
    </location>
</feature>
<dbReference type="InterPro" id="IPR003599">
    <property type="entry name" value="Ig_sub"/>
</dbReference>
<dbReference type="GO" id="GO:0098609">
    <property type="term" value="P:cell-cell adhesion"/>
    <property type="evidence" value="ECO:0007669"/>
    <property type="project" value="TreeGrafter"/>
</dbReference>
<feature type="domain" description="Ig-like" evidence="7">
    <location>
        <begin position="871"/>
        <end position="969"/>
    </location>
</feature>
<accession>A0A9D4NZ58</accession>
<evidence type="ECO:0000256" key="5">
    <source>
        <dbReference type="ARBA" id="ARBA00023319"/>
    </source>
</evidence>
<organism evidence="8">
    <name type="scientific">Dermatophagoides farinae</name>
    <name type="common">American house dust mite</name>
    <dbReference type="NCBI Taxonomy" id="6954"/>
    <lineage>
        <taxon>Eukaryota</taxon>
        <taxon>Metazoa</taxon>
        <taxon>Ecdysozoa</taxon>
        <taxon>Arthropoda</taxon>
        <taxon>Chelicerata</taxon>
        <taxon>Arachnida</taxon>
        <taxon>Acari</taxon>
        <taxon>Acariformes</taxon>
        <taxon>Sarcoptiformes</taxon>
        <taxon>Astigmata</taxon>
        <taxon>Psoroptidia</taxon>
        <taxon>Analgoidea</taxon>
        <taxon>Pyroglyphidae</taxon>
        <taxon>Dermatophagoidinae</taxon>
        <taxon>Dermatophagoides</taxon>
    </lineage>
</organism>
<dbReference type="InterPro" id="IPR003598">
    <property type="entry name" value="Ig_sub2"/>
</dbReference>
<dbReference type="Gene3D" id="2.60.40.10">
    <property type="entry name" value="Immunoglobulins"/>
    <property type="match status" value="8"/>
</dbReference>
<keyword evidence="5" id="KW-0393">Immunoglobulin domain</keyword>
<feature type="compositionally biased region" description="Low complexity" evidence="6">
    <location>
        <begin position="1991"/>
        <end position="2039"/>
    </location>
</feature>
<keyword evidence="4" id="KW-0325">Glycoprotein</keyword>
<dbReference type="InterPro" id="IPR013162">
    <property type="entry name" value="CD80_C2-set"/>
</dbReference>
<dbReference type="PROSITE" id="PS50835">
    <property type="entry name" value="IG_LIKE"/>
    <property type="match status" value="6"/>
</dbReference>
<feature type="domain" description="Ig-like" evidence="7">
    <location>
        <begin position="676"/>
        <end position="864"/>
    </location>
</feature>
<reference evidence="8" key="1">
    <citation type="submission" date="2020-06" db="EMBL/GenBank/DDBJ databases">
        <authorList>
            <person name="Ji K."/>
            <person name="Li J."/>
        </authorList>
    </citation>
    <scope>NUCLEOTIDE SEQUENCE</scope>
    <source>
        <strain evidence="8">JKM2019</strain>
        <tissue evidence="8">Whole body</tissue>
    </source>
</reference>
<feature type="domain" description="Ig-like" evidence="7">
    <location>
        <begin position="565"/>
        <end position="672"/>
    </location>
</feature>
<feature type="compositionally biased region" description="Basic and acidic residues" evidence="6">
    <location>
        <begin position="2272"/>
        <end position="2282"/>
    </location>
</feature>
<keyword evidence="2" id="KW-0472">Membrane</keyword>
<proteinExistence type="predicted"/>
<gene>
    <name evidence="8" type="ORF">HUG17_8467</name>
</gene>
<feature type="domain" description="Ig-like" evidence="7">
    <location>
        <begin position="987"/>
        <end position="1106"/>
    </location>
</feature>
<feature type="region of interest" description="Disordered" evidence="6">
    <location>
        <begin position="2113"/>
        <end position="2144"/>
    </location>
</feature>
<feature type="region of interest" description="Disordered" evidence="6">
    <location>
        <begin position="1618"/>
        <end position="1719"/>
    </location>
</feature>
<reference evidence="8" key="2">
    <citation type="journal article" date="2021" name="World Allergy Organ. J.">
        <title>Chromosome-level assembly of Dermatophagoides farinae genome and transcriptome reveals two novel allergens Der f 37 and Der f 39.</title>
        <authorList>
            <person name="Chen J."/>
            <person name="Cai Z."/>
            <person name="Fan D."/>
            <person name="Hu J."/>
            <person name="Hou Y."/>
            <person name="He Y."/>
            <person name="Zhang Z."/>
            <person name="Zhao Z."/>
            <person name="Gao P."/>
            <person name="Hu W."/>
            <person name="Sun J."/>
            <person name="Li J."/>
            <person name="Ji K."/>
        </authorList>
    </citation>
    <scope>NUCLEOTIDE SEQUENCE</scope>
    <source>
        <strain evidence="8">JKM2019</strain>
    </source>
</reference>
<feature type="compositionally biased region" description="Low complexity" evidence="6">
    <location>
        <begin position="1689"/>
        <end position="1706"/>
    </location>
</feature>
<dbReference type="PANTHER" id="PTHR11640:SF31">
    <property type="entry name" value="IRREGULAR CHIASM C-ROUGHEST PROTEIN-RELATED"/>
    <property type="match status" value="1"/>
</dbReference>
<keyword evidence="3" id="KW-1015">Disulfide bond</keyword>
<feature type="region of interest" description="Disordered" evidence="6">
    <location>
        <begin position="1"/>
        <end position="33"/>
    </location>
</feature>
<dbReference type="InterPro" id="IPR013783">
    <property type="entry name" value="Ig-like_fold"/>
</dbReference>
<comment type="subcellular location">
    <subcellularLocation>
        <location evidence="1">Membrane</location>
        <topology evidence="1">Single-pass type I membrane protein</topology>
    </subcellularLocation>
</comment>
<dbReference type="SMART" id="SM00409">
    <property type="entry name" value="IG"/>
    <property type="match status" value="7"/>
</dbReference>
<dbReference type="InterPro" id="IPR036179">
    <property type="entry name" value="Ig-like_dom_sf"/>
</dbReference>
<feature type="region of interest" description="Disordered" evidence="6">
    <location>
        <begin position="1786"/>
        <end position="1824"/>
    </location>
</feature>
<evidence type="ECO:0000256" key="6">
    <source>
        <dbReference type="SAM" id="MobiDB-lite"/>
    </source>
</evidence>
<feature type="domain" description="Ig-like" evidence="7">
    <location>
        <begin position="424"/>
        <end position="552"/>
    </location>
</feature>
<dbReference type="InterPro" id="IPR007110">
    <property type="entry name" value="Ig-like_dom"/>
</dbReference>
<dbReference type="SUPFAM" id="SSF48726">
    <property type="entry name" value="Immunoglobulin"/>
    <property type="match status" value="7"/>
</dbReference>
<evidence type="ECO:0000256" key="4">
    <source>
        <dbReference type="ARBA" id="ARBA00023180"/>
    </source>
</evidence>
<dbReference type="EMBL" id="SDOV01000005">
    <property type="protein sequence ID" value="KAH7640998.1"/>
    <property type="molecule type" value="Genomic_DNA"/>
</dbReference>
<dbReference type="Pfam" id="PF08205">
    <property type="entry name" value="C2-set_2"/>
    <property type="match status" value="1"/>
</dbReference>
<comment type="caution">
    <text evidence="8">The sequence shown here is derived from an EMBL/GenBank/DDBJ whole genome shotgun (WGS) entry which is preliminary data.</text>
</comment>
<dbReference type="Proteomes" id="UP000828236">
    <property type="component" value="Unassembled WGS sequence"/>
</dbReference>
<dbReference type="CDD" id="cd00096">
    <property type="entry name" value="Ig"/>
    <property type="match status" value="1"/>
</dbReference>
<feature type="compositionally biased region" description="Low complexity" evidence="6">
    <location>
        <begin position="1900"/>
        <end position="1930"/>
    </location>
</feature>
<evidence type="ECO:0000256" key="1">
    <source>
        <dbReference type="ARBA" id="ARBA00004479"/>
    </source>
</evidence>
<feature type="compositionally biased region" description="Acidic residues" evidence="6">
    <location>
        <begin position="1860"/>
        <end position="1882"/>
    </location>
</feature>
<feature type="compositionally biased region" description="Low complexity" evidence="6">
    <location>
        <begin position="2114"/>
        <end position="2123"/>
    </location>
</feature>
<feature type="compositionally biased region" description="Polar residues" evidence="6">
    <location>
        <begin position="1793"/>
        <end position="1815"/>
    </location>
</feature>
<dbReference type="SMART" id="SM00408">
    <property type="entry name" value="IGc2"/>
    <property type="match status" value="5"/>
</dbReference>
<dbReference type="GO" id="GO:0005886">
    <property type="term" value="C:plasma membrane"/>
    <property type="evidence" value="ECO:0007669"/>
    <property type="project" value="TreeGrafter"/>
</dbReference>
<dbReference type="InterPro" id="IPR051275">
    <property type="entry name" value="Cell_adhesion_signaling"/>
</dbReference>
<evidence type="ECO:0000313" key="8">
    <source>
        <dbReference type="EMBL" id="KAH7640998.1"/>
    </source>
</evidence>
<sequence>MYSGQSLSTTTNNNNQQTNSDSSSSSSSTTDSSDRWHTVSAYVGSELSIPCAIDVSGCGRIYFITWTKNVSTSSSSSSASDSVTIMSSNTASDHHDDSQEISSDFSFSKTFSSSSSSATTSSPSPSPSSSQISKSGEWQRVFIHSDTFERVLGDLEQFGPKNRVRFGPKNLSQTNFAHLTLHHVVPEDDGIYKCDVTYVTPHAHGKCPSLTYIRVQTLVKPSSPIIRINGKSLAEYRMSMDSVITVDDGGSGDYSSAKSLSSSSQLSNQTLSNIDLNRYRQFGPFEEGSTIVFECSTFGGRPMPELRWFNGSRPLRSKITVMDLDPDSLDQSNDPDLIILTSDHHHHHHQMDGSSAVRRKIIATTRIIASRFDLGAKFECRVLWNNTQDDANNGDDGFITTTTTTNNNASLLNDWLLLDIQVRPLVIRVDSPRSPVIAGETVLLRCTVDGARPSANITWYNRSEVVQAEPLPTFNHLISTTTKNKQSSENKITGPLVGPNQPVRTRITTELMTDGTFRTTSILAFVASRSDHQADFFCKGSNEILRNRNEVPLLQGVQLQVLYAPVVAIEPDGLIAVNESSTVQFWCTYDANPMNISEIRWYKDHRLLDTAFLQQQPNDDENSNKKIFMSRDERGTPMLTIRNIDRNDSANYKCRIRNKFGASDSITTARLEVAYPPIVSLEVVEPKNQIIEERSDTPVMPTMTLRCTTLHGNPSKLQTVNWYRNGRHFITTISFHKLQQQRQSASSQIIPTISSTLSLSSSTTTTTTPSFLHHSFYHRIGTGKHFTLIDESTPLSGPLNGQFLLTPNGTSWSTNNGEPYVHYLNEPEILIIANVTREHRGNYSCIGFNGASNGSRLSAAKIISVKYPPGPASLMLTSSSNSDTNNRYILKGTQAVLECRIDDPGDPPANSIIWTHNGVRIDRATTHFQPPPPPPMTSDSVQQNPLIARYRTPKADMSTSGEYRCRAINDLGQGEWGQFRLDVKSPPRILQSLPATIGALSDQNLTLTCRVECQPPCEIHWFHNNLTRLSPDTRGILPSSLLTNEYRAKLRNGNEMIFSLINEQSEGSIQGPSHTWSSFTIHNTSVLFDFDQLTCVSSNSDTEELGPPVHSTVVFRREYLPHSVHLSVPGIDLLEGEGYPEKPIQCSAFGNPTPRYYWTFEPFVPTQGYYSHENHSRNNQTIVAIGPQLTLDKSMAQNPQGKILETSMEFQLDVTTTSSSHHNQLNGRFHATRTLSGNYTCVATNQHGSSSSTLTINVFYRPECELRRINTAKILHNRHRSQDSSSRLDRQQQQPVPIMLSCTAISNPAPGKFSWYRRNGSELMEIHPSLNSDHSLFVAISQDYDYASDSSGATAVFDYYHQQPQQQNRHHNHFQSDNYDDVAIVGHSVGGHTRQSIVMGVPADADLDEYACVVSNAIGESRPCWYEETPTSGQIMSSSTGGRNGLGQSTADSAYDNLFMVAASAGLIVFCLVLFSAVAIVFCLHRNGSRTGGGASSSFKGFGGSRNSVDDDINTPQRLKLNRPAHHLLMLDAHHSTSDQPLDSAFIVNTMDTNCSKTATLTAGYRMAGTMSNHHHQQQLTTPLITGTLSKSSFYHHQLRQQNQNHYSTADGSIYDGGMITNSDDGGDLDLENSASKPFLVSYPSPSGGHNDDSLGDGTSPSANPVYAEPDYHCLQESSSSVHGDGQLTGSTSVTTSSGNNSNTSNLQILPPLPPPDITKQQQRFTMAKFNNSINKQGNNKANHMEMDSINHHQTDDNDMIEDHYENNPYLQANYEEVREPKLIALRKKRQSSTKLSTKSQRTDNNNLTNNGQHHSGSDYSDSGDFINKSNAILNPANKESIECLVENNNRGKSHQTIEPDYESYDDDDDGGNDYEDDDDDSSVPSTAYKPERDFFFIHNNNNNQNRSQQQQQQFRSSLSSNNDNNLSSSSRRRLLPSTNKYGSLIRQHNPQSDQPSNNSSPRFVNNLNGTPQQYHQSPISTRLYYNFDHPTNPTTTTNNSIISSANGNSSSTSSSSPNPFYNSLRSYNNNNWRNSSSNNRHHRGGGNSGMMIRQHSDNNNYPQIAATTTNVVGGPTSSSSSSCFRRSESTEPLQQQEPPDYHQTILDRFYNEQQQQQQQQQQTPSTFVQLRPATTKPPGPAAGGFFEIHLPENWGTIRLWAEQQQVNDNGYDHYILRFNDPTQTSEPPKPLEGNQIVQERFGQDIKETNAVTVCSGNVEQTLEPLVRPQPKETVKIQWNEYSYDPFPETNKTITEQQQQQESVPDQHQSSRHFEETLRRRG</sequence>
<dbReference type="GO" id="GO:0005911">
    <property type="term" value="C:cell-cell junction"/>
    <property type="evidence" value="ECO:0007669"/>
    <property type="project" value="TreeGrafter"/>
</dbReference>
<name>A0A9D4NZ58_DERFA</name>
<feature type="region of interest" description="Disordered" evidence="6">
    <location>
        <begin position="1848"/>
        <end position="2057"/>
    </location>
</feature>
<dbReference type="GO" id="GO:0050839">
    <property type="term" value="F:cell adhesion molecule binding"/>
    <property type="evidence" value="ECO:0007669"/>
    <property type="project" value="TreeGrafter"/>
</dbReference>
<evidence type="ECO:0000256" key="3">
    <source>
        <dbReference type="ARBA" id="ARBA00023157"/>
    </source>
</evidence>
<evidence type="ECO:0000259" key="7">
    <source>
        <dbReference type="PROSITE" id="PS50835"/>
    </source>
</evidence>
<protein>
    <submittedName>
        <fullName evidence="8">Immunoglobulin domain containing protein 5</fullName>
    </submittedName>
</protein>
<feature type="region of interest" description="Disordered" evidence="6">
    <location>
        <begin position="2069"/>
        <end position="2100"/>
    </location>
</feature>
<dbReference type="Pfam" id="PF13927">
    <property type="entry name" value="Ig_3"/>
    <property type="match status" value="1"/>
</dbReference>
<feature type="compositionally biased region" description="Low complexity" evidence="6">
    <location>
        <begin position="1948"/>
        <end position="1962"/>
    </location>
</feature>